<gene>
    <name evidence="9" type="ORF">SVUK_LOCUS2952</name>
</gene>
<dbReference type="EC" id="3.2.1.-" evidence="8"/>
<keyword evidence="5 7" id="KW-1015">Disulfide bond</keyword>
<dbReference type="PANTHER" id="PTHR11742">
    <property type="entry name" value="MANNOSYL-OLIGOSACCHARIDE ALPHA-1,2-MANNOSIDASE-RELATED"/>
    <property type="match status" value="1"/>
</dbReference>
<dbReference type="PANTHER" id="PTHR11742:SF96">
    <property type="entry name" value="MANNOSYL-OLIGOSACCHARIDE 1,2-ALPHA-MANNOSIDASE C52E4.5"/>
    <property type="match status" value="1"/>
</dbReference>
<evidence type="ECO:0000256" key="6">
    <source>
        <dbReference type="PIRSR" id="PIRSR601382-2"/>
    </source>
</evidence>
<dbReference type="InterPro" id="IPR050749">
    <property type="entry name" value="Glycosyl_Hydrolase_47"/>
</dbReference>
<evidence type="ECO:0000256" key="3">
    <source>
        <dbReference type="ARBA" id="ARBA00007658"/>
    </source>
</evidence>
<keyword evidence="4 8" id="KW-0378">Hydrolase</keyword>
<organism evidence="9 10">
    <name type="scientific">Strongylus vulgaris</name>
    <name type="common">Blood worm</name>
    <dbReference type="NCBI Taxonomy" id="40348"/>
    <lineage>
        <taxon>Eukaryota</taxon>
        <taxon>Metazoa</taxon>
        <taxon>Ecdysozoa</taxon>
        <taxon>Nematoda</taxon>
        <taxon>Chromadorea</taxon>
        <taxon>Rhabditida</taxon>
        <taxon>Rhabditina</taxon>
        <taxon>Rhabditomorpha</taxon>
        <taxon>Strongyloidea</taxon>
        <taxon>Strongylidae</taxon>
        <taxon>Strongylus</taxon>
    </lineage>
</organism>
<feature type="disulfide bond" evidence="7">
    <location>
        <begin position="97"/>
        <end position="130"/>
    </location>
</feature>
<keyword evidence="6" id="KW-0479">Metal-binding</keyword>
<proteinExistence type="inferred from homology"/>
<dbReference type="InterPro" id="IPR036026">
    <property type="entry name" value="Seven-hairpin_glycosidases"/>
</dbReference>
<comment type="cofactor">
    <cofactor evidence="1 6">
        <name>Ca(2+)</name>
        <dbReference type="ChEBI" id="CHEBI:29108"/>
    </cofactor>
</comment>
<evidence type="ECO:0000256" key="4">
    <source>
        <dbReference type="ARBA" id="ARBA00022801"/>
    </source>
</evidence>
<dbReference type="GO" id="GO:0004571">
    <property type="term" value="F:mannosyl-oligosaccharide 1,2-alpha-mannosidase activity"/>
    <property type="evidence" value="ECO:0007669"/>
    <property type="project" value="InterPro"/>
</dbReference>
<dbReference type="AlphaFoldDB" id="A0A3P7IR36"/>
<dbReference type="GO" id="GO:0000139">
    <property type="term" value="C:Golgi membrane"/>
    <property type="evidence" value="ECO:0007669"/>
    <property type="project" value="TreeGrafter"/>
</dbReference>
<dbReference type="EMBL" id="UYYB01007121">
    <property type="protein sequence ID" value="VDM67954.1"/>
    <property type="molecule type" value="Genomic_DNA"/>
</dbReference>
<dbReference type="InterPro" id="IPR001382">
    <property type="entry name" value="Glyco_hydro_47"/>
</dbReference>
<evidence type="ECO:0000256" key="2">
    <source>
        <dbReference type="ARBA" id="ARBA00004922"/>
    </source>
</evidence>
<dbReference type="Gene3D" id="1.50.10.10">
    <property type="match status" value="1"/>
</dbReference>
<evidence type="ECO:0000313" key="9">
    <source>
        <dbReference type="EMBL" id="VDM67954.1"/>
    </source>
</evidence>
<dbReference type="GO" id="GO:0005783">
    <property type="term" value="C:endoplasmic reticulum"/>
    <property type="evidence" value="ECO:0007669"/>
    <property type="project" value="TreeGrafter"/>
</dbReference>
<name>A0A3P7IR36_STRVU</name>
<evidence type="ECO:0000313" key="10">
    <source>
        <dbReference type="Proteomes" id="UP000270094"/>
    </source>
</evidence>
<accession>A0A3P7IR36</accession>
<dbReference type="OrthoDB" id="8118055at2759"/>
<dbReference type="InterPro" id="IPR012341">
    <property type="entry name" value="6hp_glycosidase-like_sf"/>
</dbReference>
<keyword evidence="10" id="KW-1185">Reference proteome</keyword>
<dbReference type="GO" id="GO:0005509">
    <property type="term" value="F:calcium ion binding"/>
    <property type="evidence" value="ECO:0007669"/>
    <property type="project" value="InterPro"/>
</dbReference>
<evidence type="ECO:0000256" key="8">
    <source>
        <dbReference type="RuleBase" id="RU361193"/>
    </source>
</evidence>
<sequence length="263" mass="30309">MDETVPHVSANRAVRVTAGIAQNLNIPSLGAMGDSFYEYLIKSWLQSGKKNKQARRMYWDVSKAIQEQMIFKSKSGLTYLADLHDGLPHHEMGHLACFSVGLFALQAVNERSYTERETTMKLAEELGRTCHESYIRSPTRIGPDLFYFNEVDDATSKFGRNHYILRPEVIEGFFYLWRLTRKKMYRDWVWDAIQAIDKYCRVEGGFSGIYNVYNPSVGYDDVQQSFFLAETLKYAYLTFVDNSVISLDSWVFNTEGHPLPVMA</sequence>
<dbReference type="GO" id="GO:0005975">
    <property type="term" value="P:carbohydrate metabolic process"/>
    <property type="evidence" value="ECO:0007669"/>
    <property type="project" value="InterPro"/>
</dbReference>
<comment type="pathway">
    <text evidence="2">Protein modification; protein glycosylation.</text>
</comment>
<evidence type="ECO:0000256" key="1">
    <source>
        <dbReference type="ARBA" id="ARBA00001913"/>
    </source>
</evidence>
<protein>
    <recommendedName>
        <fullName evidence="8">alpha-1,2-Mannosidase</fullName>
        <ecNumber evidence="8">3.2.1.-</ecNumber>
    </recommendedName>
</protein>
<evidence type="ECO:0000256" key="7">
    <source>
        <dbReference type="PIRSR" id="PIRSR601382-3"/>
    </source>
</evidence>
<dbReference type="SUPFAM" id="SSF48225">
    <property type="entry name" value="Seven-hairpin glycosidases"/>
    <property type="match status" value="1"/>
</dbReference>
<dbReference type="Proteomes" id="UP000270094">
    <property type="component" value="Unassembled WGS sequence"/>
</dbReference>
<reference evidence="9 10" key="1">
    <citation type="submission" date="2018-11" db="EMBL/GenBank/DDBJ databases">
        <authorList>
            <consortium name="Pathogen Informatics"/>
        </authorList>
    </citation>
    <scope>NUCLEOTIDE SEQUENCE [LARGE SCALE GENOMIC DNA]</scope>
</reference>
<keyword evidence="8" id="KW-0326">Glycosidase</keyword>
<dbReference type="Pfam" id="PF01532">
    <property type="entry name" value="Glyco_hydro_47"/>
    <property type="match status" value="1"/>
</dbReference>
<keyword evidence="6" id="KW-0106">Calcium</keyword>
<comment type="similarity">
    <text evidence="3 8">Belongs to the glycosyl hydrolase 47 family.</text>
</comment>
<evidence type="ECO:0000256" key="5">
    <source>
        <dbReference type="ARBA" id="ARBA00023157"/>
    </source>
</evidence>
<dbReference type="PRINTS" id="PR00747">
    <property type="entry name" value="GLYHDRLASE47"/>
</dbReference>
<feature type="binding site" evidence="6">
    <location>
        <position position="254"/>
    </location>
    <ligand>
        <name>Ca(2+)</name>
        <dbReference type="ChEBI" id="CHEBI:29108"/>
    </ligand>
</feature>